<dbReference type="SUPFAM" id="SSF52518">
    <property type="entry name" value="Thiamin diphosphate-binding fold (THDP-binding)"/>
    <property type="match status" value="1"/>
</dbReference>
<dbReference type="GO" id="GO:0016831">
    <property type="term" value="F:carboxy-lyase activity"/>
    <property type="evidence" value="ECO:0007669"/>
    <property type="project" value="UniProtKB-KW"/>
</dbReference>
<dbReference type="InterPro" id="IPR029061">
    <property type="entry name" value="THDP-binding"/>
</dbReference>
<dbReference type="NCBIfam" id="TIGR03846">
    <property type="entry name" value="sulfopy_beta"/>
    <property type="match status" value="1"/>
</dbReference>
<proteinExistence type="predicted"/>
<keyword evidence="3" id="KW-0456">Lyase</keyword>
<dbReference type="InterPro" id="IPR022494">
    <property type="entry name" value="Sulfopyruvate_deCO2ase_bsu"/>
</dbReference>
<dbReference type="PROSITE" id="PS00187">
    <property type="entry name" value="TPP_ENZYMES"/>
    <property type="match status" value="1"/>
</dbReference>
<name>X1D399_9ZZZZ</name>
<keyword evidence="2" id="KW-0786">Thiamine pyrophosphate</keyword>
<dbReference type="Gene3D" id="3.40.50.970">
    <property type="match status" value="1"/>
</dbReference>
<dbReference type="GO" id="GO:0000287">
    <property type="term" value="F:magnesium ion binding"/>
    <property type="evidence" value="ECO:0007669"/>
    <property type="project" value="InterPro"/>
</dbReference>
<dbReference type="EMBL" id="BART01030144">
    <property type="protein sequence ID" value="GAH14662.1"/>
    <property type="molecule type" value="Genomic_DNA"/>
</dbReference>
<feature type="domain" description="Thiamine pyrophosphate enzyme TPP-binding" evidence="4">
    <location>
        <begin position="28"/>
        <end position="132"/>
    </location>
</feature>
<accession>X1D399</accession>
<dbReference type="AlphaFoldDB" id="X1D399"/>
<dbReference type="CDD" id="cd03372">
    <property type="entry name" value="TPP_ComE"/>
    <property type="match status" value="1"/>
</dbReference>
<evidence type="ECO:0000256" key="1">
    <source>
        <dbReference type="ARBA" id="ARBA00022793"/>
    </source>
</evidence>
<reference evidence="5" key="1">
    <citation type="journal article" date="2014" name="Front. Microbiol.">
        <title>High frequency of phylogenetically diverse reductive dehalogenase-homologous genes in deep subseafloor sedimentary metagenomes.</title>
        <authorList>
            <person name="Kawai M."/>
            <person name="Futagami T."/>
            <person name="Toyoda A."/>
            <person name="Takaki Y."/>
            <person name="Nishi S."/>
            <person name="Hori S."/>
            <person name="Arai W."/>
            <person name="Tsubouchi T."/>
            <person name="Morono Y."/>
            <person name="Uchiyama I."/>
            <person name="Ito T."/>
            <person name="Fujiyama A."/>
            <person name="Inagaki F."/>
            <person name="Takami H."/>
        </authorList>
    </citation>
    <scope>NUCLEOTIDE SEQUENCE</scope>
    <source>
        <strain evidence="5">Expedition CK06-06</strain>
    </source>
</reference>
<evidence type="ECO:0000256" key="3">
    <source>
        <dbReference type="ARBA" id="ARBA00023239"/>
    </source>
</evidence>
<keyword evidence="1" id="KW-0210">Decarboxylase</keyword>
<sequence length="172" mass="18779">SLSNELIICNIGTPSRELYNIKDRAENFYMLGSMGLASSIAFGLALSRPKKKVWCIDGDGSLLMNLGSLSTIANNQPKNLTLIVIDNGSYGSTGNQKTYTSKKTKLETIAKGAGFESITVINNEEDIIPILKGLEMGCHFIKINTLPGNAQVENIPLKPEEIKNRFIDSISR</sequence>
<gene>
    <name evidence="5" type="ORF">S01H4_52707</name>
</gene>
<dbReference type="PANTHER" id="PTHR42818">
    <property type="entry name" value="SULFOPYRUVATE DECARBOXYLASE SUBUNIT ALPHA"/>
    <property type="match status" value="1"/>
</dbReference>
<dbReference type="InterPro" id="IPR011766">
    <property type="entry name" value="TPP_enzyme_TPP-bd"/>
</dbReference>
<evidence type="ECO:0000313" key="5">
    <source>
        <dbReference type="EMBL" id="GAH14662.1"/>
    </source>
</evidence>
<dbReference type="InterPro" id="IPR051818">
    <property type="entry name" value="TPP_dependent_decarboxylase"/>
</dbReference>
<dbReference type="GO" id="GO:0030976">
    <property type="term" value="F:thiamine pyrophosphate binding"/>
    <property type="evidence" value="ECO:0007669"/>
    <property type="project" value="InterPro"/>
</dbReference>
<organism evidence="5">
    <name type="scientific">marine sediment metagenome</name>
    <dbReference type="NCBI Taxonomy" id="412755"/>
    <lineage>
        <taxon>unclassified sequences</taxon>
        <taxon>metagenomes</taxon>
        <taxon>ecological metagenomes</taxon>
    </lineage>
</organism>
<evidence type="ECO:0000256" key="2">
    <source>
        <dbReference type="ARBA" id="ARBA00023052"/>
    </source>
</evidence>
<dbReference type="Pfam" id="PF02775">
    <property type="entry name" value="TPP_enzyme_C"/>
    <property type="match status" value="1"/>
</dbReference>
<comment type="caution">
    <text evidence="5">The sequence shown here is derived from an EMBL/GenBank/DDBJ whole genome shotgun (WGS) entry which is preliminary data.</text>
</comment>
<dbReference type="PANTHER" id="PTHR42818:SF1">
    <property type="entry name" value="SULFOPYRUVATE DECARBOXYLASE"/>
    <property type="match status" value="1"/>
</dbReference>
<evidence type="ECO:0000259" key="4">
    <source>
        <dbReference type="Pfam" id="PF02775"/>
    </source>
</evidence>
<protein>
    <recommendedName>
        <fullName evidence="4">Thiamine pyrophosphate enzyme TPP-binding domain-containing protein</fullName>
    </recommendedName>
</protein>
<feature type="non-terminal residue" evidence="5">
    <location>
        <position position="1"/>
    </location>
</feature>
<dbReference type="InterPro" id="IPR000399">
    <property type="entry name" value="TPP-bd_CS"/>
</dbReference>